<dbReference type="KEGG" id="fit:Fi14EGH31_05860"/>
<dbReference type="AlphaFoldDB" id="A0A7I8E010"/>
<gene>
    <name evidence="1" type="ORF">Fi14EGH31_05860</name>
</gene>
<evidence type="ECO:0000313" key="2">
    <source>
        <dbReference type="Proteomes" id="UP000593842"/>
    </source>
</evidence>
<organism evidence="1 2">
    <name type="scientific">Faecalibacillus intestinalis</name>
    <dbReference type="NCBI Taxonomy" id="1982626"/>
    <lineage>
        <taxon>Bacteria</taxon>
        <taxon>Bacillati</taxon>
        <taxon>Bacillota</taxon>
        <taxon>Erysipelotrichia</taxon>
        <taxon>Erysipelotrichales</taxon>
        <taxon>Coprobacillaceae</taxon>
        <taxon>Faecalibacillus</taxon>
    </lineage>
</organism>
<protein>
    <recommendedName>
        <fullName evidence="3">Reverse transcriptase domain-containing protein</fullName>
    </recommendedName>
</protein>
<dbReference type="SUPFAM" id="SSF56672">
    <property type="entry name" value="DNA/RNA polymerases"/>
    <property type="match status" value="1"/>
</dbReference>
<dbReference type="Proteomes" id="UP000593842">
    <property type="component" value="Chromosome"/>
</dbReference>
<dbReference type="InterPro" id="IPR043502">
    <property type="entry name" value="DNA/RNA_pol_sf"/>
</dbReference>
<evidence type="ECO:0008006" key="3">
    <source>
        <dbReference type="Google" id="ProtNLM"/>
    </source>
</evidence>
<accession>A0A7I8E010</accession>
<evidence type="ECO:0000313" key="1">
    <source>
        <dbReference type="EMBL" id="BCL56874.1"/>
    </source>
</evidence>
<name>A0A7I8E010_9FIRM</name>
<sequence>MSLNLEVKGMVLSELYKELERKKWNINKLSTRAKTTYDDCELSKIYENIKNKNEENFIQNLRRHILTLYDDEVGSYFASMYLFCYEIYNDNSCAVQNMKTQIKNDNPSITNYYINKVIESAKSNCEYLNIINDSYCDRQYIANWGYYDSDRQLTELLKVLYLTAIEPSEINYFQYKLDNENKLYYKMKKASNFNFGNPIIKHRKIKKDDKIRKIYTVDKETEEYIIIKFLKKKLDLIFNVKYPNRSEIMPELFSLIKEIERLTNYTVYKFDFKSFFETIDAKIIWNNHIKDVFFEKYIKDLLERYIDENQYCYQGLALSNVFVEIAGKYFDRKIKYTFSSDGLIFYARYVDDGLLIFNKDVEQEMIRERIIEIAKEMFGNRVKLNEEKEKYYTKYMHDNLKKFTYLGYLFKFSDKKYKFGIAEEKLEKYGKEIDKITLEYLNNGDVELFRQRILFFISRRVYYNVFASNNKIAKWDVAGITANYNLLSHEIKKKNYGDLEEKTKYFLTRQPYENVMKIIKNHPLKNKLYFYNSQKSKPSYCIMAVFKNNKSIVFHPNIGWSVEYLCKKIRKIDNTFKVHNKTYRECVTYYNYLLKIPE</sequence>
<proteinExistence type="predicted"/>
<reference evidence="2" key="1">
    <citation type="submission" date="2020-09" db="EMBL/GenBank/DDBJ databases">
        <title>Complete genome sequencing of Faecalibacillus intestinalis strain 14EGH31.</title>
        <authorList>
            <person name="Sakamoto M."/>
            <person name="Murakami T."/>
            <person name="Mori H."/>
        </authorList>
    </citation>
    <scope>NUCLEOTIDE SEQUENCE [LARGE SCALE GENOMIC DNA]</scope>
    <source>
        <strain evidence="2">14EGH31</strain>
    </source>
</reference>
<dbReference type="EMBL" id="AP024085">
    <property type="protein sequence ID" value="BCL56874.1"/>
    <property type="molecule type" value="Genomic_DNA"/>
</dbReference>